<feature type="domain" description="Sulfatase-modifying factor enzyme-like" evidence="3">
    <location>
        <begin position="344"/>
        <end position="618"/>
    </location>
</feature>
<protein>
    <recommendedName>
        <fullName evidence="3">Sulfatase-modifying factor enzyme-like domain-containing protein</fullName>
    </recommendedName>
</protein>
<evidence type="ECO:0000256" key="2">
    <source>
        <dbReference type="SAM" id="SignalP"/>
    </source>
</evidence>
<reference evidence="4" key="2">
    <citation type="submission" date="2020-09" db="EMBL/GenBank/DDBJ databases">
        <authorList>
            <person name="Sun Q."/>
            <person name="Ohkuma M."/>
        </authorList>
    </citation>
    <scope>NUCLEOTIDE SEQUENCE</scope>
    <source>
        <strain evidence="4">JCM 13306</strain>
    </source>
</reference>
<evidence type="ECO:0000256" key="1">
    <source>
        <dbReference type="SAM" id="MobiDB-lite"/>
    </source>
</evidence>
<organism evidence="4 5">
    <name type="scientific">Xanthomonas boreopolis</name>
    <dbReference type="NCBI Taxonomy" id="86183"/>
    <lineage>
        <taxon>Bacteria</taxon>
        <taxon>Pseudomonadati</taxon>
        <taxon>Pseudomonadota</taxon>
        <taxon>Gammaproteobacteria</taxon>
        <taxon>Lysobacterales</taxon>
        <taxon>Lysobacteraceae</taxon>
        <taxon>Xanthomonas</taxon>
    </lineage>
</organism>
<evidence type="ECO:0000313" key="5">
    <source>
        <dbReference type="Proteomes" id="UP000623958"/>
    </source>
</evidence>
<feature type="region of interest" description="Disordered" evidence="1">
    <location>
        <begin position="21"/>
        <end position="45"/>
    </location>
</feature>
<dbReference type="GO" id="GO:0120147">
    <property type="term" value="F:formylglycine-generating oxidase activity"/>
    <property type="evidence" value="ECO:0007669"/>
    <property type="project" value="TreeGrafter"/>
</dbReference>
<dbReference type="Proteomes" id="UP000623958">
    <property type="component" value="Unassembled WGS sequence"/>
</dbReference>
<dbReference type="InterPro" id="IPR051043">
    <property type="entry name" value="Sulfatase_Mod_Factor_Kinase"/>
</dbReference>
<reference evidence="4" key="1">
    <citation type="journal article" date="2014" name="Int. J. Syst. Evol. Microbiol.">
        <title>Complete genome sequence of Corynebacterium casei LMG S-19264T (=DSM 44701T), isolated from a smear-ripened cheese.</title>
        <authorList>
            <consortium name="US DOE Joint Genome Institute (JGI-PGF)"/>
            <person name="Walter F."/>
            <person name="Albersmeier A."/>
            <person name="Kalinowski J."/>
            <person name="Ruckert C."/>
        </authorList>
    </citation>
    <scope>NUCLEOTIDE SEQUENCE</scope>
    <source>
        <strain evidence="4">JCM 13306</strain>
    </source>
</reference>
<keyword evidence="2" id="KW-0732">Signal</keyword>
<dbReference type="SUPFAM" id="SSF48452">
    <property type="entry name" value="TPR-like"/>
    <property type="match status" value="1"/>
</dbReference>
<proteinExistence type="predicted"/>
<feature type="chain" id="PRO_5037734978" description="Sulfatase-modifying factor enzyme-like domain-containing protein" evidence="2">
    <location>
        <begin position="24"/>
        <end position="620"/>
    </location>
</feature>
<accession>A0A919F651</accession>
<dbReference type="PANTHER" id="PTHR23150:SF35">
    <property type="entry name" value="BLL6746 PROTEIN"/>
    <property type="match status" value="1"/>
</dbReference>
<dbReference type="InterPro" id="IPR011990">
    <property type="entry name" value="TPR-like_helical_dom_sf"/>
</dbReference>
<dbReference type="Pfam" id="PF03781">
    <property type="entry name" value="FGE-sulfatase"/>
    <property type="match status" value="1"/>
</dbReference>
<dbReference type="PANTHER" id="PTHR23150">
    <property type="entry name" value="SULFATASE MODIFYING FACTOR 1, 2"/>
    <property type="match status" value="1"/>
</dbReference>
<dbReference type="PROSITE" id="PS51257">
    <property type="entry name" value="PROKAR_LIPOPROTEIN"/>
    <property type="match status" value="1"/>
</dbReference>
<name>A0A919F651_9XANT</name>
<evidence type="ECO:0000259" key="3">
    <source>
        <dbReference type="Pfam" id="PF03781"/>
    </source>
</evidence>
<dbReference type="Gene3D" id="1.25.40.10">
    <property type="entry name" value="Tetratricopeptide repeat domain"/>
    <property type="match status" value="1"/>
</dbReference>
<dbReference type="InterPro" id="IPR005532">
    <property type="entry name" value="SUMF_dom"/>
</dbReference>
<keyword evidence="5" id="KW-1185">Reference proteome</keyword>
<dbReference type="EMBL" id="BNBA01000004">
    <property type="protein sequence ID" value="GHH48869.1"/>
    <property type="molecule type" value="Genomic_DNA"/>
</dbReference>
<gene>
    <name evidence="4" type="ORF">GCM10009090_07490</name>
</gene>
<sequence>MPRRVAYPVLLALLATACSPSSSAPEAPPAAARAPAAGGAKDRAPEVTIGDEGAAESVARWHPPAVALDRADLPQARRRAAQALREGRLFETADDAIPLYLAIREQVPEDPAARSGLRSALHRLLEQAGALLARDGDEEVPLDRARSMAMVALALRPEDPEVRALLGRVETAQRVLAFNRAGEDDLRADRLGEDGNGALDNFREALKLDPDDARARQGLAAVESGLVRRAEQAAEASDFEAAQRWLELAATVRPPSPAMADARLRIAAIRRAQVAALHDGGLRDLTSPPGLKAAREKLAEALRIAEPGDALVADLRGRVELATHYGSFRPGQVFTDGMQNGGRGPQMIVVPHGAFMMGASDLDPAATDAERPAHYVRFERGFAMSITEVTVAEFRAFVEQAKARPRATRRGHSVVYDERSGNFIRRSGVDWQSGYDGRRAAPNMPVMHVSVRDAEAYARWLSEQTGRHYRLPTEAEFEYALRAGSTGRYPWGNAGTPPENTGNFTGGNDVSPSGRHWNNAFVGYGDGYWGPAPAGSFKANAWGLHDMAGNLSEWVADCWHSNYRRAPADGAAWFNPGCRQRLVRGGSWANSPQQTRASWRLSQDSDITSARIGFRLVRGI</sequence>
<feature type="signal peptide" evidence="2">
    <location>
        <begin position="1"/>
        <end position="23"/>
    </location>
</feature>
<evidence type="ECO:0000313" key="4">
    <source>
        <dbReference type="EMBL" id="GHH48869.1"/>
    </source>
</evidence>
<dbReference type="AlphaFoldDB" id="A0A919F651"/>
<dbReference type="SUPFAM" id="SSF56436">
    <property type="entry name" value="C-type lectin-like"/>
    <property type="match status" value="1"/>
</dbReference>
<dbReference type="InterPro" id="IPR016187">
    <property type="entry name" value="CTDL_fold"/>
</dbReference>
<dbReference type="RefSeq" id="WP_434028586.1">
    <property type="nucleotide sequence ID" value="NZ_BNBA01000004.1"/>
</dbReference>
<dbReference type="InterPro" id="IPR042095">
    <property type="entry name" value="SUMF_sf"/>
</dbReference>
<dbReference type="Gene3D" id="3.90.1580.10">
    <property type="entry name" value="paralog of FGE (formylglycine-generating enzyme)"/>
    <property type="match status" value="1"/>
</dbReference>
<feature type="compositionally biased region" description="Low complexity" evidence="1">
    <location>
        <begin position="21"/>
        <end position="37"/>
    </location>
</feature>
<comment type="caution">
    <text evidence="4">The sequence shown here is derived from an EMBL/GenBank/DDBJ whole genome shotgun (WGS) entry which is preliminary data.</text>
</comment>